<organism evidence="8 9">
    <name type="scientific">Clostridium liquoris</name>
    <dbReference type="NCBI Taxonomy" id="1289519"/>
    <lineage>
        <taxon>Bacteria</taxon>
        <taxon>Bacillati</taxon>
        <taxon>Bacillota</taxon>
        <taxon>Clostridia</taxon>
        <taxon>Eubacteriales</taxon>
        <taxon>Clostridiaceae</taxon>
        <taxon>Clostridium</taxon>
    </lineage>
</organism>
<dbReference type="InterPro" id="IPR018294">
    <property type="entry name" value="ISPD_synthase_CS"/>
</dbReference>
<dbReference type="NCBIfam" id="NF001183">
    <property type="entry name" value="PRK00155.1-3"/>
    <property type="match status" value="1"/>
</dbReference>
<evidence type="ECO:0000256" key="3">
    <source>
        <dbReference type="ARBA" id="ARBA00009789"/>
    </source>
</evidence>
<dbReference type="UniPathway" id="UPA00056">
    <property type="reaction ID" value="UER00093"/>
</dbReference>
<accession>A0A2T0B873</accession>
<name>A0A2T0B873_9CLOT</name>
<comment type="similarity">
    <text evidence="3 7">Belongs to the IspD/TarI cytidylyltransferase family. IspD subfamily.</text>
</comment>
<dbReference type="Pfam" id="PF01128">
    <property type="entry name" value="IspD"/>
    <property type="match status" value="1"/>
</dbReference>
<evidence type="ECO:0000256" key="4">
    <source>
        <dbReference type="ARBA" id="ARBA00022679"/>
    </source>
</evidence>
<feature type="site" description="Positions MEP for the nucleophilic attack" evidence="7">
    <location>
        <position position="211"/>
    </location>
</feature>
<dbReference type="Proteomes" id="UP000239706">
    <property type="component" value="Unassembled WGS sequence"/>
</dbReference>
<dbReference type="GO" id="GO:0050518">
    <property type="term" value="F:2-C-methyl-D-erythritol 4-phosphate cytidylyltransferase activity"/>
    <property type="evidence" value="ECO:0007669"/>
    <property type="project" value="UniProtKB-UniRule"/>
</dbReference>
<dbReference type="HAMAP" id="MF_00108">
    <property type="entry name" value="IspD"/>
    <property type="match status" value="1"/>
</dbReference>
<evidence type="ECO:0000256" key="6">
    <source>
        <dbReference type="ARBA" id="ARBA00023229"/>
    </source>
</evidence>
<evidence type="ECO:0000256" key="5">
    <source>
        <dbReference type="ARBA" id="ARBA00022695"/>
    </source>
</evidence>
<feature type="site" description="Transition state stabilizer" evidence="7">
    <location>
        <position position="16"/>
    </location>
</feature>
<sequence length="228" mass="25708">MKKNCALIVAAGKGTRMGAGINKQFLRIKDKPILLYTLQAFNNHPEIDSIFLVAAEEEIEYCRKEIVQKYNINKVQSIIKGGKERQESVFNGLKEMKNADIVLIHDGARPFISNRIISEGIKYAGIYGACSCGVKPKDTIKITNKDGFSISSLDRNSLVNVQTPQCFKYDLIYNCHKEIAGKEVNITDDTSVVEFFGHKVYMYEGDYKNIKITTPEDMAFGESIIKEF</sequence>
<dbReference type="PROSITE" id="PS01295">
    <property type="entry name" value="ISPD"/>
    <property type="match status" value="1"/>
</dbReference>
<feature type="site" description="Transition state stabilizer" evidence="7">
    <location>
        <position position="23"/>
    </location>
</feature>
<dbReference type="InterPro" id="IPR034683">
    <property type="entry name" value="IspD/TarI"/>
</dbReference>
<dbReference type="PANTHER" id="PTHR32125">
    <property type="entry name" value="2-C-METHYL-D-ERYTHRITOL 4-PHOSPHATE CYTIDYLYLTRANSFERASE, CHLOROPLASTIC"/>
    <property type="match status" value="1"/>
</dbReference>
<keyword evidence="9" id="KW-1185">Reference proteome</keyword>
<protein>
    <recommendedName>
        <fullName evidence="7">2-C-methyl-D-erythritol 4-phosphate cytidylyltransferase</fullName>
        <ecNumber evidence="7">2.7.7.60</ecNumber>
    </recommendedName>
    <alternativeName>
        <fullName evidence="7">4-diphosphocytidyl-2C-methyl-D-erythritol synthase</fullName>
    </alternativeName>
    <alternativeName>
        <fullName evidence="7">MEP cytidylyltransferase</fullName>
        <shortName evidence="7">MCT</shortName>
    </alternativeName>
</protein>
<reference evidence="8 9" key="1">
    <citation type="submission" date="2018-03" db="EMBL/GenBank/DDBJ databases">
        <title>Genome sequence of Clostridium liquoris DSM 100320.</title>
        <authorList>
            <person name="Poehlein A."/>
            <person name="Daniel R."/>
        </authorList>
    </citation>
    <scope>NUCLEOTIDE SEQUENCE [LARGE SCALE GENOMIC DNA]</scope>
    <source>
        <strain evidence="8 9">DSM 100320</strain>
    </source>
</reference>
<dbReference type="EMBL" id="PVXO01000010">
    <property type="protein sequence ID" value="PRR80023.1"/>
    <property type="molecule type" value="Genomic_DNA"/>
</dbReference>
<keyword evidence="6 7" id="KW-0414">Isoprene biosynthesis</keyword>
<evidence type="ECO:0000256" key="2">
    <source>
        <dbReference type="ARBA" id="ARBA00004787"/>
    </source>
</evidence>
<gene>
    <name evidence="8" type="primary">ispD1</name>
    <name evidence="7" type="synonym">ispD</name>
    <name evidence="8" type="ORF">CLLI_05890</name>
</gene>
<dbReference type="FunFam" id="3.90.550.10:FF:000003">
    <property type="entry name" value="2-C-methyl-D-erythritol 4-phosphate cytidylyltransferase"/>
    <property type="match status" value="1"/>
</dbReference>
<evidence type="ECO:0000313" key="9">
    <source>
        <dbReference type="Proteomes" id="UP000239706"/>
    </source>
</evidence>
<comment type="catalytic activity">
    <reaction evidence="1 7">
        <text>2-C-methyl-D-erythritol 4-phosphate + CTP + H(+) = 4-CDP-2-C-methyl-D-erythritol + diphosphate</text>
        <dbReference type="Rhea" id="RHEA:13429"/>
        <dbReference type="ChEBI" id="CHEBI:15378"/>
        <dbReference type="ChEBI" id="CHEBI:33019"/>
        <dbReference type="ChEBI" id="CHEBI:37563"/>
        <dbReference type="ChEBI" id="CHEBI:57823"/>
        <dbReference type="ChEBI" id="CHEBI:58262"/>
        <dbReference type="EC" id="2.7.7.60"/>
    </reaction>
</comment>
<dbReference type="InterPro" id="IPR050088">
    <property type="entry name" value="IspD/TarI_cytidylyltransf_bact"/>
</dbReference>
<dbReference type="EC" id="2.7.7.60" evidence="7"/>
<dbReference type="InterPro" id="IPR029044">
    <property type="entry name" value="Nucleotide-diphossugar_trans"/>
</dbReference>
<evidence type="ECO:0000256" key="7">
    <source>
        <dbReference type="HAMAP-Rule" id="MF_00108"/>
    </source>
</evidence>
<proteinExistence type="inferred from homology"/>
<keyword evidence="4 7" id="KW-0808">Transferase</keyword>
<dbReference type="NCBIfam" id="TIGR00453">
    <property type="entry name" value="ispD"/>
    <property type="match status" value="1"/>
</dbReference>
<evidence type="ECO:0000313" key="8">
    <source>
        <dbReference type="EMBL" id="PRR80023.1"/>
    </source>
</evidence>
<comment type="caution">
    <text evidence="8">The sequence shown here is derived from an EMBL/GenBank/DDBJ whole genome shotgun (WGS) entry which is preliminary data.</text>
</comment>
<dbReference type="CDD" id="cd02516">
    <property type="entry name" value="CDP-ME_synthetase"/>
    <property type="match status" value="1"/>
</dbReference>
<dbReference type="Gene3D" id="3.90.550.10">
    <property type="entry name" value="Spore Coat Polysaccharide Biosynthesis Protein SpsA, Chain A"/>
    <property type="match status" value="1"/>
</dbReference>
<evidence type="ECO:0000256" key="1">
    <source>
        <dbReference type="ARBA" id="ARBA00001282"/>
    </source>
</evidence>
<dbReference type="RefSeq" id="WP_106062764.1">
    <property type="nucleotide sequence ID" value="NZ_PVXO01000010.1"/>
</dbReference>
<dbReference type="PANTHER" id="PTHR32125:SF4">
    <property type="entry name" value="2-C-METHYL-D-ERYTHRITOL 4-PHOSPHATE CYTIDYLYLTRANSFERASE, CHLOROPLASTIC"/>
    <property type="match status" value="1"/>
</dbReference>
<comment type="pathway">
    <text evidence="2 7">Isoprenoid biosynthesis; isopentenyl diphosphate biosynthesis via DXP pathway; isopentenyl diphosphate from 1-deoxy-D-xylulose 5-phosphate: step 2/6.</text>
</comment>
<keyword evidence="5 7" id="KW-0548">Nucleotidyltransferase</keyword>
<dbReference type="SUPFAM" id="SSF53448">
    <property type="entry name" value="Nucleotide-diphospho-sugar transferases"/>
    <property type="match status" value="1"/>
</dbReference>
<dbReference type="OrthoDB" id="9806837at2"/>
<dbReference type="GO" id="GO:0019288">
    <property type="term" value="P:isopentenyl diphosphate biosynthetic process, methylerythritol 4-phosphate pathway"/>
    <property type="evidence" value="ECO:0007669"/>
    <property type="project" value="UniProtKB-UniRule"/>
</dbReference>
<comment type="function">
    <text evidence="7">Catalyzes the formation of 4-diphosphocytidyl-2-C-methyl-D-erythritol from CTP and 2-C-methyl-D-erythritol 4-phosphate (MEP).</text>
</comment>
<dbReference type="AlphaFoldDB" id="A0A2T0B873"/>
<dbReference type="InterPro" id="IPR001228">
    <property type="entry name" value="IspD"/>
</dbReference>
<feature type="site" description="Positions MEP for the nucleophilic attack" evidence="7">
    <location>
        <position position="155"/>
    </location>
</feature>